<dbReference type="SMART" id="SM00710">
    <property type="entry name" value="PbH1"/>
    <property type="match status" value="7"/>
</dbReference>
<dbReference type="Gene3D" id="2.60.40.1220">
    <property type="match status" value="1"/>
</dbReference>
<dbReference type="Pfam" id="PF13205">
    <property type="entry name" value="Big_5"/>
    <property type="match status" value="1"/>
</dbReference>
<comment type="caution">
    <text evidence="4">The sequence shown here is derived from an EMBL/GenBank/DDBJ whole genome shotgun (WGS) entry which is preliminary data.</text>
</comment>
<proteinExistence type="predicted"/>
<feature type="region of interest" description="Disordered" evidence="2">
    <location>
        <begin position="1773"/>
        <end position="1803"/>
    </location>
</feature>
<accession>A0ABT3KH80</accession>
<organism evidence="4 5">
    <name type="scientific">Marinomonas rhodophyticola</name>
    <dbReference type="NCBI Taxonomy" id="2992803"/>
    <lineage>
        <taxon>Bacteria</taxon>
        <taxon>Pseudomonadati</taxon>
        <taxon>Pseudomonadota</taxon>
        <taxon>Gammaproteobacteria</taxon>
        <taxon>Oceanospirillales</taxon>
        <taxon>Oceanospirillaceae</taxon>
        <taxon>Marinomonas</taxon>
    </lineage>
</organism>
<dbReference type="InterPro" id="IPR051551">
    <property type="entry name" value="Autotransporter_adhesion"/>
</dbReference>
<dbReference type="PANTHER" id="PTHR35037:SF3">
    <property type="entry name" value="C-TERMINAL REGION OF AIDA-LIKE PROTEIN"/>
    <property type="match status" value="1"/>
</dbReference>
<reference evidence="4" key="1">
    <citation type="submission" date="2022-11" db="EMBL/GenBank/DDBJ databases">
        <title>Marinomonas sp. nov., isolated from marine algae.</title>
        <authorList>
            <person name="Choi D.G."/>
            <person name="Kim J.M."/>
            <person name="Lee J.K."/>
            <person name="Baek J.H."/>
            <person name="Jeon C.O."/>
        </authorList>
    </citation>
    <scope>NUCLEOTIDE SEQUENCE</scope>
    <source>
        <strain evidence="4">KJ51-3</strain>
    </source>
</reference>
<keyword evidence="5" id="KW-1185">Reference proteome</keyword>
<evidence type="ECO:0000256" key="1">
    <source>
        <dbReference type="ARBA" id="ARBA00022729"/>
    </source>
</evidence>
<dbReference type="InterPro" id="IPR006626">
    <property type="entry name" value="PbH1"/>
</dbReference>
<feature type="domain" description="SbsA Ig-like" evidence="3">
    <location>
        <begin position="1871"/>
        <end position="1983"/>
    </location>
</feature>
<evidence type="ECO:0000259" key="3">
    <source>
        <dbReference type="Pfam" id="PF13205"/>
    </source>
</evidence>
<name>A0ABT3KH80_9GAMM</name>
<dbReference type="InterPro" id="IPR012332">
    <property type="entry name" value="Autotransporter_pectin_lyase_C"/>
</dbReference>
<dbReference type="InterPro" id="IPR013425">
    <property type="entry name" value="Autotrns_rpt"/>
</dbReference>
<dbReference type="InterPro" id="IPR032812">
    <property type="entry name" value="SbsA_Ig"/>
</dbReference>
<dbReference type="InterPro" id="IPR013783">
    <property type="entry name" value="Ig-like_fold"/>
</dbReference>
<evidence type="ECO:0000313" key="5">
    <source>
        <dbReference type="Proteomes" id="UP001431181"/>
    </source>
</evidence>
<feature type="compositionally biased region" description="Polar residues" evidence="2">
    <location>
        <begin position="1786"/>
        <end position="1802"/>
    </location>
</feature>
<gene>
    <name evidence="4" type="ORF">ONZ52_13440</name>
</gene>
<dbReference type="PANTHER" id="PTHR35037">
    <property type="entry name" value="C-TERMINAL REGION OF AIDA-LIKE PROTEIN"/>
    <property type="match status" value="1"/>
</dbReference>
<dbReference type="Gene3D" id="2.60.40.10">
    <property type="entry name" value="Immunoglobulins"/>
    <property type="match status" value="1"/>
</dbReference>
<dbReference type="Gene3D" id="2.160.20.20">
    <property type="match status" value="3"/>
</dbReference>
<dbReference type="EMBL" id="JAPEUL010000007">
    <property type="protein sequence ID" value="MCW4629903.1"/>
    <property type="molecule type" value="Genomic_DNA"/>
</dbReference>
<dbReference type="RefSeq" id="WP_265219170.1">
    <property type="nucleotide sequence ID" value="NZ_JAPEUL010000007.1"/>
</dbReference>
<dbReference type="InterPro" id="IPR011050">
    <property type="entry name" value="Pectin_lyase_fold/virulence"/>
</dbReference>
<dbReference type="Pfam" id="PF12951">
    <property type="entry name" value="PATR"/>
    <property type="match status" value="13"/>
</dbReference>
<sequence length="2122" mass="207986">MSLNETFTITLSDASNATIADDTAIGTIINDDPNPNPPVINNLDGDTHVWSNGTYTFLDDFNGSTGIATVTSVDNNWDGGSLVIQRTATGSTASGAWDGDKFDFNSIYYTATATDATSGTLKFYSQSAGQSFASYTNVNGVMTITFNANATSEMVGWIFSGVTYQNDTPAGDVSIGFTLTDGSGGTTTATTTVTSDTIYVTNTEDTATIDVSDGISFSEAVAIAAADTTGTQTLVLSSAFSGTTLADDLAINESLIIDADATSNVSISGSTITLAADTTLTLTNGSNDNLNISSDVYGSGNIAKTGDGKLTLSGSNSYEGATTVTGGTLSISSDSNLGSGQLTLNGGTLNLATFNGTLDNDIVLGASGGTVSVTNGGTAVISGVISGDGNLSKTGGVKLTLSGNNTYTGTTSIAGVGGLSITGDSNLGSGQVILQTANTVLTITGETTIDNAINVNEDATISAPNWNPVTLSGAVSGSGAITKVGNGTLTLSGSNTHTGAVTVAEGTLALSGGSSIGDDSAVTVNSGATLSLIGGNETIGSLSGSGAVSLTYGLTVGNASSTTFSGVISSTNTSGITKVGSGTLTLGGANTYTGSTTVAAGTLSISSDNNLGTGDVILSGGATFDTANSILTIDNDFKIETGGVTFNQTGSGHLTLSGDIAGDGKLIKAGLGTMTLSANYDSFGGGVQINNGTLNAKASTDGLGYGAVTLAGGTLAFSDAGTVGNDITVSNDATISNSTDVTLSGMVSGTGTLTKSANGTLTLSNSNNSGATGGLTVSAGVVDVATDGMLLGGTVTLSGGKLQVTGNQTYDNNIVLVGTAEITTLSGSGGVEAFLTGIISGTGDLIKSGSTTLVLSGDNTYSGTTTIAQGGLQANHANALGSTVGGTVVSSGASLALSDVSIAENVSIIGTGVGNLGALLSVGTSSSSGTVTLAGNSSIGVLSGSLTISGTISDGSSSFSLTKVRTGSLVLSGDNSYDGGTVVSGGELSVTGDSNLGTGALTLNSGTLFVTGDGANIDNAISILSNGGVVKVDTGVAATLSGIVSGTGALTKAGAGVLTLSATNTYDGATSITSGTLSITGDSNLGSDTVMLNGGTLSVTGSGVTIDNAFAIGSNGGTVNFANAATLSGAVSGTGVLTKAGTGVLTLSGDNANYSGNIALDEGVIIAAHNNALGNTTGSTTVASGSTLRVGNGLTIAENLTISGVGINSAYGALKINEGTGSATVTGDITLAADSLIGAFNAGDSLTLSGVISGDFDLTKVGAGTLSLSGTNTYTGTTNVNAGKLAISAASNLSRADITLTTSTLVSTADITLSNNIVLAGTSGSVDVASGKTLALTGTISGTVGLNKSGTGTLTLSGNNSYQGMTNILGGTVVAAHDNALGSTAGMGMTLLYSGNSLVLSDGVTLAENLTIMGTGVDGNGALQLLSGTAALTGSVALSNASINVSGTNLTIDGVVSGSNSITKTGTGVLTLSGTNTYTGSTTINGGTLTVTGIMNGSGAGVVTVNAGTLEGTGTINSAVVVNEGATLSAGVAANTGTLTINGNVTFDDGALSATINSANDYDKVVVNGAVDLLNNSTLSLSGDYVVPAAAEAQSFELLSNDGSDAIIGSFSSLTEGTAKTFNGVDLATSYVGSTGNDFLLTGPTIASVIGVSATTDDGHYKVGDEIEITVTFSKAVTVDITNGTPQLTLETGTIDRAVSYTSGSGTNILTFVYTIQEGDTSSDLDYISTAALSLNGGTIKDGTNSAILTLPTPNTSSSLAANKAIVIDTTAPDAPGAPDLKASDDTGSSNSDNVTKNTSGSFRVAGSDGDTITLYDTDGTTVLGTGTVSSGYVDISVTDLTSGTHILTAKATDAAGNVSVASSGLTITIDTAGPILSSSSPADDAVQVTQSGDIILTFDEDITKGYDTITLVNVTTGETVETFDVLNGGNLTYSGNTLTLNPTNDLEEATTYAIRVDGNAVRDIAGNTYAGISDDTTLNFTTGVTDSVAPTFLSIQRTSDAVITGSTTSFTLTFNEAVNVTAADFVLATTGSVAGTIGSISGSGTNSITVNVTGVSGVGSLGLNLASDHAVKDLAGNILATVEPADDEVYTVDTVAPTLISINRVDSAMTECRLRTVYRGV</sequence>
<keyword evidence="1" id="KW-0732">Signal</keyword>
<protein>
    <submittedName>
        <fullName evidence="4">Autotransporter-associated beta strand repeat-containing protein</fullName>
    </submittedName>
</protein>
<dbReference type="SUPFAM" id="SSF51126">
    <property type="entry name" value="Pectin lyase-like"/>
    <property type="match status" value="4"/>
</dbReference>
<dbReference type="InterPro" id="IPR014755">
    <property type="entry name" value="Cu-Rt/internalin_Ig-like"/>
</dbReference>
<dbReference type="NCBIfam" id="TIGR02601">
    <property type="entry name" value="autotrns_rpt"/>
    <property type="match status" value="11"/>
</dbReference>
<evidence type="ECO:0000313" key="4">
    <source>
        <dbReference type="EMBL" id="MCW4629903.1"/>
    </source>
</evidence>
<dbReference type="Proteomes" id="UP001431181">
    <property type="component" value="Unassembled WGS sequence"/>
</dbReference>
<evidence type="ECO:0000256" key="2">
    <source>
        <dbReference type="SAM" id="MobiDB-lite"/>
    </source>
</evidence>